<dbReference type="GO" id="GO:0006355">
    <property type="term" value="P:regulation of DNA-templated transcription"/>
    <property type="evidence" value="ECO:0007669"/>
    <property type="project" value="InterPro"/>
</dbReference>
<dbReference type="RefSeq" id="WP_012304432.1">
    <property type="nucleotide sequence ID" value="NZ_CP009792.1"/>
</dbReference>
<protein>
    <submittedName>
        <fullName evidence="1">Uncharacterized protein</fullName>
    </submittedName>
</protein>
<gene>
    <name evidence="1" type="ordered locus">YPK_3101</name>
</gene>
<dbReference type="EMBL" id="CP000950">
    <property type="protein sequence ID" value="ACA69372.1"/>
    <property type="molecule type" value="Genomic_DNA"/>
</dbReference>
<proteinExistence type="predicted"/>
<name>A0A0H3B6H3_YERPY</name>
<dbReference type="Pfam" id="PF09048">
    <property type="entry name" value="Cro"/>
    <property type="match status" value="1"/>
</dbReference>
<accession>A0A0H3B6H3</accession>
<dbReference type="KEGG" id="ypy:YPK_3101"/>
<dbReference type="GO" id="GO:0003677">
    <property type="term" value="F:DNA binding"/>
    <property type="evidence" value="ECO:0007669"/>
    <property type="project" value="InterPro"/>
</dbReference>
<dbReference type="InterPro" id="IPR038202">
    <property type="entry name" value="Cro_sf"/>
</dbReference>
<dbReference type="InterPro" id="IPR010982">
    <property type="entry name" value="Lambda_DNA-bd_dom_sf"/>
</dbReference>
<dbReference type="AlphaFoldDB" id="A0A0H3B6H3"/>
<dbReference type="InterPro" id="IPR000655">
    <property type="entry name" value="Cro-like"/>
</dbReference>
<sequence>MNKMTLADYAEIHGQAKAASDFGVIQCAISKASKAARNEVIAIVTQQLDRAMGQSGRITNFVTNRAGR</sequence>
<evidence type="ECO:0000313" key="1">
    <source>
        <dbReference type="EMBL" id="ACA69372.1"/>
    </source>
</evidence>
<dbReference type="Gene3D" id="3.30.240.10">
    <property type="entry name" value="CRO Repressor"/>
    <property type="match status" value="1"/>
</dbReference>
<reference evidence="1" key="1">
    <citation type="submission" date="2008-02" db="EMBL/GenBank/DDBJ databases">
        <title>Complete sequence of Yersinia pseudotuberculosis YPIII.</title>
        <authorList>
            <consortium name="US DOE Joint Genome Institute"/>
            <person name="Challacombe J.F."/>
            <person name="Bruce D."/>
            <person name="Detter J.C."/>
            <person name="Green L."/>
            <person name="Land M."/>
            <person name="Munk C."/>
            <person name="Lindler L.E."/>
            <person name="Nikolich M.P."/>
            <person name="Brettin T."/>
        </authorList>
    </citation>
    <scope>NUCLEOTIDE SEQUENCE</scope>
    <source>
        <strain evidence="1">YPIII</strain>
    </source>
</reference>
<dbReference type="PATRIC" id="fig|502800.11.peg.3827"/>
<dbReference type="SUPFAM" id="SSF47413">
    <property type="entry name" value="lambda repressor-like DNA-binding domains"/>
    <property type="match status" value="1"/>
</dbReference>
<organism evidence="1">
    <name type="scientific">Yersinia pseudotuberculosis serotype O:3 (strain YPIII)</name>
    <dbReference type="NCBI Taxonomy" id="502800"/>
    <lineage>
        <taxon>Bacteria</taxon>
        <taxon>Pseudomonadati</taxon>
        <taxon>Pseudomonadota</taxon>
        <taxon>Gammaproteobacteria</taxon>
        <taxon>Enterobacterales</taxon>
        <taxon>Yersiniaceae</taxon>
        <taxon>Yersinia</taxon>
    </lineage>
</organism>